<dbReference type="InterPro" id="IPR050173">
    <property type="entry name" value="ABC_transporter_C-like"/>
</dbReference>
<dbReference type="CDD" id="cd03250">
    <property type="entry name" value="ABCC_MRP_domain1"/>
    <property type="match status" value="1"/>
</dbReference>
<dbReference type="EMBL" id="JAATIS010003638">
    <property type="protein sequence ID" value="KAG2463547.1"/>
    <property type="molecule type" value="Genomic_DNA"/>
</dbReference>
<evidence type="ECO:0000256" key="4">
    <source>
        <dbReference type="ARBA" id="ARBA00022692"/>
    </source>
</evidence>
<evidence type="ECO:0000256" key="2">
    <source>
        <dbReference type="ARBA" id="ARBA00009726"/>
    </source>
</evidence>
<keyword evidence="3" id="KW-0813">Transport</keyword>
<comment type="subcellular location">
    <subcellularLocation>
        <location evidence="1">Endomembrane system</location>
        <topology evidence="1">Multi-pass membrane protein</topology>
    </subcellularLocation>
</comment>
<dbReference type="SUPFAM" id="SSF52540">
    <property type="entry name" value="P-loop containing nucleoside triphosphate hydrolases"/>
    <property type="match status" value="4"/>
</dbReference>
<dbReference type="InterPro" id="IPR017871">
    <property type="entry name" value="ABC_transporter-like_CS"/>
</dbReference>
<keyword evidence="8 11" id="KW-1133">Transmembrane helix</keyword>
<feature type="non-terminal residue" evidence="14">
    <location>
        <position position="1"/>
    </location>
</feature>
<feature type="transmembrane region" description="Helical" evidence="11">
    <location>
        <begin position="1616"/>
        <end position="1633"/>
    </location>
</feature>
<reference evidence="14 15" key="1">
    <citation type="journal article" date="2021" name="Cell">
        <title>Tracing the genetic footprints of vertebrate landing in non-teleost ray-finned fishes.</title>
        <authorList>
            <person name="Bi X."/>
            <person name="Wang K."/>
            <person name="Yang L."/>
            <person name="Pan H."/>
            <person name="Jiang H."/>
            <person name="Wei Q."/>
            <person name="Fang M."/>
            <person name="Yu H."/>
            <person name="Zhu C."/>
            <person name="Cai Y."/>
            <person name="He Y."/>
            <person name="Gan X."/>
            <person name="Zeng H."/>
            <person name="Yu D."/>
            <person name="Zhu Y."/>
            <person name="Jiang H."/>
            <person name="Qiu Q."/>
            <person name="Yang H."/>
            <person name="Zhang Y.E."/>
            <person name="Wang W."/>
            <person name="Zhu M."/>
            <person name="He S."/>
            <person name="Zhang G."/>
        </authorList>
    </citation>
    <scope>NUCLEOTIDE SEQUENCE [LARGE SCALE GENOMIC DNA]</scope>
    <source>
        <strain evidence="14">Bchr_013</strain>
    </source>
</reference>
<name>A0A8X7XCE5_POLSE</name>
<dbReference type="InterPro" id="IPR027417">
    <property type="entry name" value="P-loop_NTPase"/>
</dbReference>
<organism evidence="14 15">
    <name type="scientific">Polypterus senegalus</name>
    <name type="common">Senegal bichir</name>
    <dbReference type="NCBI Taxonomy" id="55291"/>
    <lineage>
        <taxon>Eukaryota</taxon>
        <taxon>Metazoa</taxon>
        <taxon>Chordata</taxon>
        <taxon>Craniata</taxon>
        <taxon>Vertebrata</taxon>
        <taxon>Euteleostomi</taxon>
        <taxon>Actinopterygii</taxon>
        <taxon>Polypteriformes</taxon>
        <taxon>Polypteridae</taxon>
        <taxon>Polypterus</taxon>
    </lineage>
</organism>
<gene>
    <name evidence="14" type="primary">Abcc5_2</name>
    <name evidence="14" type="ORF">GTO96_0002807</name>
</gene>
<dbReference type="CDD" id="cd18592">
    <property type="entry name" value="ABC_6TM_MRP5_8_9_D1"/>
    <property type="match status" value="1"/>
</dbReference>
<keyword evidence="7" id="KW-0067">ATP-binding</keyword>
<dbReference type="GO" id="GO:0016887">
    <property type="term" value="F:ATP hydrolysis activity"/>
    <property type="evidence" value="ECO:0007669"/>
    <property type="project" value="InterPro"/>
</dbReference>
<keyword evidence="5" id="KW-0677">Repeat</keyword>
<dbReference type="Proteomes" id="UP000886611">
    <property type="component" value="Unassembled WGS sequence"/>
</dbReference>
<evidence type="ECO:0000256" key="10">
    <source>
        <dbReference type="ARBA" id="ARBA00023180"/>
    </source>
</evidence>
<feature type="transmembrane region" description="Helical" evidence="11">
    <location>
        <begin position="1424"/>
        <end position="1449"/>
    </location>
</feature>
<dbReference type="PROSITE" id="PS00211">
    <property type="entry name" value="ABC_TRANSPORTER_1"/>
    <property type="match status" value="4"/>
</dbReference>
<keyword evidence="10" id="KW-0325">Glycoprotein</keyword>
<dbReference type="InterPro" id="IPR003593">
    <property type="entry name" value="AAA+_ATPase"/>
</dbReference>
<dbReference type="FunFam" id="1.20.1560.10:FF:000012">
    <property type="entry name" value="ATP binding cassette subfamily C member 5"/>
    <property type="match status" value="1"/>
</dbReference>
<dbReference type="Gene3D" id="3.40.50.300">
    <property type="entry name" value="P-loop containing nucleotide triphosphate hydrolases"/>
    <property type="match status" value="4"/>
</dbReference>
<dbReference type="PROSITE" id="PS50893">
    <property type="entry name" value="ABC_TRANSPORTER_2"/>
    <property type="match status" value="4"/>
</dbReference>
<feature type="domain" description="ABC transporter" evidence="12">
    <location>
        <begin position="2221"/>
        <end position="2455"/>
    </location>
</feature>
<dbReference type="SMART" id="SM00382">
    <property type="entry name" value="AAA"/>
    <property type="match status" value="2"/>
</dbReference>
<feature type="non-terminal residue" evidence="14">
    <location>
        <position position="2457"/>
    </location>
</feature>
<dbReference type="PANTHER" id="PTHR24223:SF355">
    <property type="entry name" value="MULTIDRUG RESISTANCE-ASSOCIATED PROTEIN 5"/>
    <property type="match status" value="1"/>
</dbReference>
<feature type="domain" description="ABC transporter" evidence="12">
    <location>
        <begin position="1047"/>
        <end position="1303"/>
    </location>
</feature>
<dbReference type="SUPFAM" id="SSF90123">
    <property type="entry name" value="ABC transporter transmembrane region"/>
    <property type="match status" value="4"/>
</dbReference>
<feature type="domain" description="ABC transporter" evidence="12">
    <location>
        <begin position="314"/>
        <end position="653"/>
    </location>
</feature>
<evidence type="ECO:0000256" key="8">
    <source>
        <dbReference type="ARBA" id="ARBA00022989"/>
    </source>
</evidence>
<dbReference type="CDD" id="cd18599">
    <property type="entry name" value="ABC_6TM_MRP5_8_9_D2"/>
    <property type="match status" value="2"/>
</dbReference>
<evidence type="ECO:0000313" key="15">
    <source>
        <dbReference type="Proteomes" id="UP000886611"/>
    </source>
</evidence>
<feature type="transmembrane region" description="Helical" evidence="11">
    <location>
        <begin position="1461"/>
        <end position="1486"/>
    </location>
</feature>
<dbReference type="FunFam" id="3.40.50.300:FF:000610">
    <property type="entry name" value="Multidrug resistance-associated ABC transporter"/>
    <property type="match status" value="1"/>
</dbReference>
<feature type="domain" description="ABC transmembrane type-1" evidence="13">
    <location>
        <begin position="1537"/>
        <end position="1645"/>
    </location>
</feature>
<feature type="domain" description="ABC transmembrane type-1" evidence="13">
    <location>
        <begin position="1972"/>
        <end position="2196"/>
    </location>
</feature>
<evidence type="ECO:0000256" key="3">
    <source>
        <dbReference type="ARBA" id="ARBA00022448"/>
    </source>
</evidence>
<keyword evidence="9 11" id="KW-0472">Membrane</keyword>
<evidence type="ECO:0000256" key="1">
    <source>
        <dbReference type="ARBA" id="ARBA00004127"/>
    </source>
</evidence>
<evidence type="ECO:0000256" key="9">
    <source>
        <dbReference type="ARBA" id="ARBA00023136"/>
    </source>
</evidence>
<evidence type="ECO:0000256" key="11">
    <source>
        <dbReference type="SAM" id="Phobius"/>
    </source>
</evidence>
<feature type="transmembrane region" description="Helical" evidence="11">
    <location>
        <begin position="2162"/>
        <end position="2180"/>
    </location>
</feature>
<feature type="transmembrane region" description="Helical" evidence="11">
    <location>
        <begin position="982"/>
        <end position="1005"/>
    </location>
</feature>
<dbReference type="GO" id="GO:0012505">
    <property type="term" value="C:endomembrane system"/>
    <property type="evidence" value="ECO:0007669"/>
    <property type="project" value="UniProtKB-SubCell"/>
</dbReference>
<sequence length="2457" mass="277777">MTFNWMSSMAWKAYRKGSLEMCDIWGLSCHDATKINCQRFELLWNKEVNKKGKEGASLTRVIWRFCRTRFLIAIFSLMLCTVAGFINSAVVIRSLLEYSQRSESHLLYGLFLAASVCLVELTRSLSFTLMWALNYRTGTRLKGALLMSAYKKIMKMRNTRDISVGELVNMCVNDGQRLYDFATMGIQLAGGPLVVIIGLIYTSLFLGPSALLGTAIFIFVYPLLMAVTKVTAHYRKKCVTVTDSRVRLMNEILSCIKFLKMYSWEIPFAHNLQKIRVKERGILENAGFIHSITVGVAPIIVVMASVSTFILHMCLDFDLNASQAFTVFTVFNSMSFALRIAPSAARAVSEGSVAISRFQKLLLMPEQQAIAGKTKDDENVVEFHKVTLIWGLLPERQSHQGFVNEKWKHENINDIEMSQKKQRLALCIQATHENEAMKEESKPNTAASTEMDNTLITTAFDMQHYFLLNTTLNNVSFCLKKMTLIEGTLAVNERVSYVAQQPWILNETLKDNILFGEDFNEERYNAVLASCCLIPDIDNLPHGDMTEVGERGANLSGGQRQRVSLARAVYSSQSLLLLDDPLSAVDIHVGAQLFYNVIRAATKEKTVLFVTHQIEYLVDCDEVIFMKEGRIAEQGNHMDLMSHQREYAALFHNMQQKVSRSCFDNRFLNWHPLGTECQSKQDHLMKDEDKGKGAVPFSVYKAYIQAAGGYLVFILNVIVFLMTTGSIVFSTWWLSYWIKQGGGNASISMENGTLKNNNMRENPEKNFYIIVYALSLGAIILLKTLRGFVFIKSTLKATSRLHDLLFEKILHSPMSFFETTPLGRILNRFSKDMDEVDVKLAMQAELLLQNISLLVFFLGTISAVFPWFLVSLVPVGIFLYPINKIFRVMIREVKRLDNISLSPLVSLVTCSLQGLDTIKAYGKEKEFQDRYQDLLDSNMAAHYLFSCGMRWLALRMDLISIFIITLVSIFIIVMHGQIPPSYAGLAISYAVQLTGLFQFTVRLLAETEARFTSVERINHYIKNLNSEAQGQIPDSVPASNWPNEGAIQFQDVGVQYRQNLPLVLNKVTLNILPEEKIGIVGRTGSGKSSLGTALFRLVELSNGSITIDGINIAQVSLEELRRKLSVIPQEPVMFIGTIRSNLDPWSQCTDAQIWDALEKAHMKENVRAVWNEKSFSSGMTKIILLYEVANLPQMLESKVLENGENFSVGERQLLCLSRALLRQSKIVLLDEATAAVDLETDKLIQETIHNSFSKCTTLIITHRLNTVMNCDRILVLHQGEEPTTYFFSDALDAVGHAEGLPFETSFHSDMRFLQDEEERHKAQKYCASIQLLKPFRVTHEHQHPVDNAGLFSFMTLSWLTSLAWKAFRKGSLEMHDIWGLSCYDSAMINCQRFESLWHKELSSKGKERASLTCVIWRFCRTRAIIAILSLLLSTVAGFISSAVIIRSLLEYSQSSGSHMLYGLILIGAIFLVELTRSWSFSLMWALSYRTGTRLRGALLTSAFTKILKLHNTRHISIGEIAVSWLTAHFRRTCVLVTDDRVRLMNEILNYIKFIKMYSWEIPFSRSIQKIRAKEHKILQKAGFIHSITVGLAPVIVVIASVSTFILHMFLDYDLNASQAFTVFTVFSSVSFALRTTPLSVRAVSEGSVAIKRFQKLLMIEEQQSIEMKTQDSENVIEFSGASFAWSAIRQRESPERFGRGNLQDETKTDKKRDLTLYIRATKDNELRMEQDIQQLTLSIEEESADAPGAPNPQPYTTLNKTLRNINLYVKKMTLTEGTLAVSEGISYAAQQPWILNESLKENILFGEDFHEDRYNAVLDGCCLLPDIANLPHGDLTEIGERGANLSGGQRQRVSLARAMYSSQNLMLLDDPLSAVDTHVGAHLFHQVVRSATKEKTVIFVTHQIEYLADCDEVLFMKDGCITAQGSHADLMKYNGEYAALFQNLQQKNVSITLDNGTQRNSNMRDNPQKHFYIKVYALSMCTVLLLKAFRGFVFVKCTLRAASRLHDLLFEKILQSPMSFFETTPLGRILNRFSKDMDEVDVQLAMQTELLLQNLTLVVFFLGTIGTVFPWFLMSLVPLGFFLYPINKIFRVMIRELKRLDNISISPFISHVTSSLQGRSTIQAYGREEEFLNRYQELLNSNMAAHYLFTCGMRWLAVRMDFISIFIITLVTVLIIFMHGQVPPAYAGLAISYAVQNLESEAPRHIPDSFPSCSWPQEGAIQFHGVGMRYHPHLPLVLNKLTFSIFSQEKIGIVGRTGSGKSSLVLVLLRLVELAEGYITIDGVDIAQVGLDDLRRRLSVIPQDPVLFSGTVRLNMDPCNEYTDTQIWEALEKAHMKENVINLPQMLDSTVLENGENFSVGERQLLCVARALLRQSKIVLLDEATAAVDLETDTLIQEMIHNSFRSCTTLIIAHRLNTVLSCDRIMVLHQGEVVEFDTPSALLSNESSHFRAMLSEG</sequence>
<keyword evidence="6" id="KW-0547">Nucleotide-binding</keyword>
<dbReference type="Pfam" id="PF00664">
    <property type="entry name" value="ABC_membrane"/>
    <property type="match status" value="4"/>
</dbReference>
<evidence type="ECO:0000259" key="13">
    <source>
        <dbReference type="PROSITE" id="PS50929"/>
    </source>
</evidence>
<evidence type="ECO:0000259" key="12">
    <source>
        <dbReference type="PROSITE" id="PS50893"/>
    </source>
</evidence>
<dbReference type="GO" id="GO:0140359">
    <property type="term" value="F:ABC-type transporter activity"/>
    <property type="evidence" value="ECO:0007669"/>
    <property type="project" value="InterPro"/>
</dbReference>
<feature type="transmembrane region" description="Helical" evidence="11">
    <location>
        <begin position="2057"/>
        <end position="2084"/>
    </location>
</feature>
<evidence type="ECO:0000256" key="6">
    <source>
        <dbReference type="ARBA" id="ARBA00022741"/>
    </source>
</evidence>
<feature type="domain" description="ABC transporter" evidence="12">
    <location>
        <begin position="1709"/>
        <end position="1943"/>
    </location>
</feature>
<dbReference type="PANTHER" id="PTHR24223">
    <property type="entry name" value="ATP-BINDING CASSETTE SUB-FAMILY C"/>
    <property type="match status" value="1"/>
</dbReference>
<feature type="transmembrane region" description="Helical" evidence="11">
    <location>
        <begin position="767"/>
        <end position="791"/>
    </location>
</feature>
<feature type="transmembrane region" description="Helical" evidence="11">
    <location>
        <begin position="210"/>
        <end position="227"/>
    </location>
</feature>
<comment type="similarity">
    <text evidence="2">Belongs to the ABC transporter superfamily. ABCC family. Conjugate transporter (TC 3.A.1.208) subfamily.</text>
</comment>
<feature type="transmembrane region" description="Helical" evidence="11">
    <location>
        <begin position="1971"/>
        <end position="1989"/>
    </location>
</feature>
<evidence type="ECO:0000313" key="14">
    <source>
        <dbReference type="EMBL" id="KAG2463547.1"/>
    </source>
</evidence>
<dbReference type="FunFam" id="1.20.1560.10:FF:000015">
    <property type="entry name" value="multidrug resistance-associated protein 5 isoform X1"/>
    <property type="match status" value="2"/>
</dbReference>
<proteinExistence type="inferred from homology"/>
<feature type="domain" description="ABC transmembrane type-1" evidence="13">
    <location>
        <begin position="71"/>
        <end position="350"/>
    </location>
</feature>
<feature type="domain" description="ABC transmembrane type-1" evidence="13">
    <location>
        <begin position="714"/>
        <end position="1009"/>
    </location>
</feature>
<dbReference type="CDD" id="cd03244">
    <property type="entry name" value="ABCC_MRP_domain2"/>
    <property type="match status" value="2"/>
</dbReference>
<keyword evidence="15" id="KW-1185">Reference proteome</keyword>
<feature type="transmembrane region" description="Helical" evidence="11">
    <location>
        <begin position="1583"/>
        <end position="1610"/>
    </location>
</feature>
<dbReference type="GO" id="GO:0016020">
    <property type="term" value="C:membrane"/>
    <property type="evidence" value="ECO:0007669"/>
    <property type="project" value="InterPro"/>
</dbReference>
<dbReference type="InterPro" id="IPR036640">
    <property type="entry name" value="ABC1_TM_sf"/>
</dbReference>
<feature type="transmembrane region" description="Helical" evidence="11">
    <location>
        <begin position="70"/>
        <end position="96"/>
    </location>
</feature>
<feature type="transmembrane region" description="Helical" evidence="11">
    <location>
        <begin position="108"/>
        <end position="133"/>
    </location>
</feature>
<feature type="transmembrane region" description="Helical" evidence="11">
    <location>
        <begin position="958"/>
        <end position="976"/>
    </location>
</feature>
<protein>
    <submittedName>
        <fullName evidence="14">MRP5 protein</fullName>
    </submittedName>
</protein>
<dbReference type="PROSITE" id="PS50929">
    <property type="entry name" value="ABC_TM1F"/>
    <property type="match status" value="4"/>
</dbReference>
<feature type="transmembrane region" description="Helical" evidence="11">
    <location>
        <begin position="186"/>
        <end position="204"/>
    </location>
</feature>
<dbReference type="Gene3D" id="1.20.1560.10">
    <property type="entry name" value="ABC transporter type 1, transmembrane domain"/>
    <property type="match status" value="4"/>
</dbReference>
<dbReference type="InterPro" id="IPR003439">
    <property type="entry name" value="ABC_transporter-like_ATP-bd"/>
</dbReference>
<dbReference type="InterPro" id="IPR011527">
    <property type="entry name" value="ABC1_TM_dom"/>
</dbReference>
<evidence type="ECO:0000256" key="7">
    <source>
        <dbReference type="ARBA" id="ARBA00022840"/>
    </source>
</evidence>
<dbReference type="FunFam" id="3.40.50.300:FF:000074">
    <property type="entry name" value="Multidrug resistance-associated protein 5 isoform 1"/>
    <property type="match status" value="1"/>
</dbReference>
<dbReference type="GO" id="GO:0005524">
    <property type="term" value="F:ATP binding"/>
    <property type="evidence" value="ECO:0007669"/>
    <property type="project" value="UniProtKB-KW"/>
</dbReference>
<dbReference type="FunFam" id="3.40.50.300:FF:000997">
    <property type="entry name" value="Multidrug resistance-associated protein 1"/>
    <property type="match status" value="1"/>
</dbReference>
<evidence type="ECO:0000256" key="5">
    <source>
        <dbReference type="ARBA" id="ARBA00022737"/>
    </source>
</evidence>
<keyword evidence="4 11" id="KW-0812">Transmembrane</keyword>
<feature type="transmembrane region" description="Helical" evidence="11">
    <location>
        <begin position="288"/>
        <end position="311"/>
    </location>
</feature>
<comment type="caution">
    <text evidence="14">The sequence shown here is derived from an EMBL/GenBank/DDBJ whole genome shotgun (WGS) entry which is preliminary data.</text>
</comment>
<feature type="transmembrane region" description="Helical" evidence="11">
    <location>
        <begin position="864"/>
        <end position="882"/>
    </location>
</feature>
<feature type="transmembrane region" description="Helical" evidence="11">
    <location>
        <begin position="710"/>
        <end position="734"/>
    </location>
</feature>
<dbReference type="Pfam" id="PF00005">
    <property type="entry name" value="ABC_tran"/>
    <property type="match status" value="4"/>
</dbReference>
<accession>A0A8X7XCE5</accession>